<reference evidence="1" key="1">
    <citation type="journal article" date="2022" name="Front. Genet.">
        <title>Chromosome-Scale Assembly of the Dendrobium nobile Genome Provides Insights Into the Molecular Mechanism of the Biosynthesis of the Medicinal Active Ingredient of Dendrobium.</title>
        <authorList>
            <person name="Xu Q."/>
            <person name="Niu S.-C."/>
            <person name="Li K.-L."/>
            <person name="Zheng P.-J."/>
            <person name="Zhang X.-J."/>
            <person name="Jia Y."/>
            <person name="Liu Y."/>
            <person name="Niu Y.-X."/>
            <person name="Yu L.-H."/>
            <person name="Chen D.-F."/>
            <person name="Zhang G.-Q."/>
        </authorList>
    </citation>
    <scope>NUCLEOTIDE SEQUENCE</scope>
    <source>
        <tissue evidence="1">Leaf</tissue>
    </source>
</reference>
<evidence type="ECO:0000313" key="1">
    <source>
        <dbReference type="EMBL" id="KAI0504918.1"/>
    </source>
</evidence>
<organism evidence="1 2">
    <name type="scientific">Dendrobium nobile</name>
    <name type="common">Orchid</name>
    <dbReference type="NCBI Taxonomy" id="94219"/>
    <lineage>
        <taxon>Eukaryota</taxon>
        <taxon>Viridiplantae</taxon>
        <taxon>Streptophyta</taxon>
        <taxon>Embryophyta</taxon>
        <taxon>Tracheophyta</taxon>
        <taxon>Spermatophyta</taxon>
        <taxon>Magnoliopsida</taxon>
        <taxon>Liliopsida</taxon>
        <taxon>Asparagales</taxon>
        <taxon>Orchidaceae</taxon>
        <taxon>Epidendroideae</taxon>
        <taxon>Malaxideae</taxon>
        <taxon>Dendrobiinae</taxon>
        <taxon>Dendrobium</taxon>
    </lineage>
</organism>
<accession>A0A8T3B779</accession>
<protein>
    <submittedName>
        <fullName evidence="1">Uncharacterized protein</fullName>
    </submittedName>
</protein>
<dbReference type="Proteomes" id="UP000829196">
    <property type="component" value="Unassembled WGS sequence"/>
</dbReference>
<keyword evidence="2" id="KW-1185">Reference proteome</keyword>
<name>A0A8T3B779_DENNO</name>
<comment type="caution">
    <text evidence="1">The sequence shown here is derived from an EMBL/GenBank/DDBJ whole genome shotgun (WGS) entry which is preliminary data.</text>
</comment>
<sequence length="69" mass="7768">MLASSRNEKERAVNVKVLLRCSYFAASFWLDCSISRPFNLGINHSINLGSKKGWLMQDCRFGSDSDQPA</sequence>
<dbReference type="AlphaFoldDB" id="A0A8T3B779"/>
<evidence type="ECO:0000313" key="2">
    <source>
        <dbReference type="Proteomes" id="UP000829196"/>
    </source>
</evidence>
<proteinExistence type="predicted"/>
<gene>
    <name evidence="1" type="ORF">KFK09_015875</name>
</gene>
<dbReference type="EMBL" id="JAGYWB010000011">
    <property type="protein sequence ID" value="KAI0504918.1"/>
    <property type="molecule type" value="Genomic_DNA"/>
</dbReference>